<keyword evidence="15" id="KW-1185">Reference proteome</keyword>
<dbReference type="GO" id="GO:0097250">
    <property type="term" value="P:mitochondrial respirasome assembly"/>
    <property type="evidence" value="ECO:0007669"/>
    <property type="project" value="TreeGrafter"/>
</dbReference>
<evidence type="ECO:0000313" key="14">
    <source>
        <dbReference type="EMBL" id="OMH83383.1"/>
    </source>
</evidence>
<evidence type="ECO:0000256" key="4">
    <source>
        <dbReference type="ARBA" id="ARBA00022692"/>
    </source>
</evidence>
<evidence type="ECO:0000259" key="12">
    <source>
        <dbReference type="PROSITE" id="PS51285"/>
    </source>
</evidence>
<feature type="transmembrane region" description="Helical" evidence="11">
    <location>
        <begin position="18"/>
        <end position="38"/>
    </location>
</feature>
<dbReference type="PANTHER" id="PTHR12297">
    <property type="entry name" value="HYPOXIA-INDUCBILE GENE 1 HIG1 -RELATED"/>
    <property type="match status" value="1"/>
</dbReference>
<gene>
    <name evidence="14" type="ORF">AX774_g3108</name>
</gene>
<evidence type="ECO:0000256" key="10">
    <source>
        <dbReference type="ARBA" id="ARBA00023136"/>
    </source>
</evidence>
<sequence>MRETAKEKLYRKFKEEPLVLGGVGFTIAAFTYATVSLYRRNSQGMQIGMRYRILFQGLTVGALVYYSYKKISTPNVDENGNLIKRETDRTQQGLRNIDWDKLEARSKQLELELEAKMKAADKDAQVFAEEQENISPIIEATKSVFKKD</sequence>
<name>A0A1R1PR47_ZANCU</name>
<evidence type="ECO:0000256" key="6">
    <source>
        <dbReference type="ARBA" id="ARBA00022777"/>
    </source>
</evidence>
<organism evidence="14 15">
    <name type="scientific">Zancudomyces culisetae</name>
    <name type="common">Gut fungus</name>
    <name type="synonym">Smittium culisetae</name>
    <dbReference type="NCBI Taxonomy" id="1213189"/>
    <lineage>
        <taxon>Eukaryota</taxon>
        <taxon>Fungi</taxon>
        <taxon>Fungi incertae sedis</taxon>
        <taxon>Zoopagomycota</taxon>
        <taxon>Kickxellomycotina</taxon>
        <taxon>Harpellomycetes</taxon>
        <taxon>Harpellales</taxon>
        <taxon>Legeriomycetaceae</taxon>
        <taxon>Zancudomyces</taxon>
    </lineage>
</organism>
<proteinExistence type="predicted"/>
<dbReference type="GO" id="GO:0031966">
    <property type="term" value="C:mitochondrial membrane"/>
    <property type="evidence" value="ECO:0007669"/>
    <property type="project" value="UniProtKB-SubCell"/>
</dbReference>
<feature type="domain" description="AGC-kinase C-terminal" evidence="12">
    <location>
        <begin position="95"/>
        <end position="148"/>
    </location>
</feature>
<protein>
    <submittedName>
        <fullName evidence="14">HIG1 domain family member 2A, mitochondrial</fullName>
    </submittedName>
</protein>
<evidence type="ECO:0000259" key="13">
    <source>
        <dbReference type="PROSITE" id="PS51503"/>
    </source>
</evidence>
<keyword evidence="5" id="KW-0547">Nucleotide-binding</keyword>
<evidence type="ECO:0000256" key="8">
    <source>
        <dbReference type="ARBA" id="ARBA00022989"/>
    </source>
</evidence>
<dbReference type="GO" id="GO:0005524">
    <property type="term" value="F:ATP binding"/>
    <property type="evidence" value="ECO:0007669"/>
    <property type="project" value="UniProtKB-KW"/>
</dbReference>
<feature type="domain" description="HIG1" evidence="13">
    <location>
        <begin position="1"/>
        <end position="81"/>
    </location>
</feature>
<dbReference type="PROSITE" id="PS51285">
    <property type="entry name" value="AGC_KINASE_CTER"/>
    <property type="match status" value="1"/>
</dbReference>
<dbReference type="InterPro" id="IPR050355">
    <property type="entry name" value="RCF1"/>
</dbReference>
<evidence type="ECO:0000256" key="11">
    <source>
        <dbReference type="SAM" id="Phobius"/>
    </source>
</evidence>
<reference evidence="15" key="1">
    <citation type="submission" date="2017-01" db="EMBL/GenBank/DDBJ databases">
        <authorList>
            <person name="Wang Y."/>
            <person name="White M."/>
            <person name="Kvist S."/>
            <person name="Moncalvo J.-M."/>
        </authorList>
    </citation>
    <scope>NUCLEOTIDE SEQUENCE [LARGE SCALE GENOMIC DNA]</scope>
    <source>
        <strain evidence="15">COL-18-3</strain>
    </source>
</reference>
<keyword evidence="2" id="KW-0723">Serine/threonine-protein kinase</keyword>
<evidence type="ECO:0000313" key="15">
    <source>
        <dbReference type="Proteomes" id="UP000188320"/>
    </source>
</evidence>
<feature type="transmembrane region" description="Helical" evidence="11">
    <location>
        <begin position="50"/>
        <end position="68"/>
    </location>
</feature>
<keyword evidence="7" id="KW-0067">ATP-binding</keyword>
<dbReference type="InterPro" id="IPR000961">
    <property type="entry name" value="AGC-kinase_C"/>
</dbReference>
<evidence type="ECO:0000256" key="3">
    <source>
        <dbReference type="ARBA" id="ARBA00022679"/>
    </source>
</evidence>
<dbReference type="Gene3D" id="6.10.140.1320">
    <property type="match status" value="1"/>
</dbReference>
<dbReference type="EMBL" id="LSSK01000425">
    <property type="protein sequence ID" value="OMH83383.1"/>
    <property type="molecule type" value="Genomic_DNA"/>
</dbReference>
<dbReference type="AlphaFoldDB" id="A0A1R1PR47"/>
<comment type="caution">
    <text evidence="14">The sequence shown here is derived from an EMBL/GenBank/DDBJ whole genome shotgun (WGS) entry which is preliminary data.</text>
</comment>
<evidence type="ECO:0000256" key="7">
    <source>
        <dbReference type="ARBA" id="ARBA00022840"/>
    </source>
</evidence>
<comment type="subcellular location">
    <subcellularLocation>
        <location evidence="1">Mitochondrion membrane</location>
    </subcellularLocation>
</comment>
<dbReference type="GO" id="GO:0004674">
    <property type="term" value="F:protein serine/threonine kinase activity"/>
    <property type="evidence" value="ECO:0007669"/>
    <property type="project" value="UniProtKB-KW"/>
</dbReference>
<dbReference type="InterPro" id="IPR007667">
    <property type="entry name" value="Hypoxia_induced_domain"/>
</dbReference>
<dbReference type="PANTHER" id="PTHR12297:SF3">
    <property type="entry name" value="HIG1 DOMAIN FAMILY MEMBER 1A"/>
    <property type="match status" value="1"/>
</dbReference>
<dbReference type="Pfam" id="PF04588">
    <property type="entry name" value="HIG_1_N"/>
    <property type="match status" value="1"/>
</dbReference>
<evidence type="ECO:0000256" key="9">
    <source>
        <dbReference type="ARBA" id="ARBA00023128"/>
    </source>
</evidence>
<keyword evidence="8 11" id="KW-1133">Transmembrane helix</keyword>
<evidence type="ECO:0000256" key="5">
    <source>
        <dbReference type="ARBA" id="ARBA00022741"/>
    </source>
</evidence>
<keyword evidence="10 11" id="KW-0472">Membrane</keyword>
<keyword evidence="4 11" id="KW-0812">Transmembrane</keyword>
<accession>A0A1R1PR47</accession>
<keyword evidence="3" id="KW-0808">Transferase</keyword>
<dbReference type="Proteomes" id="UP000188320">
    <property type="component" value="Unassembled WGS sequence"/>
</dbReference>
<keyword evidence="6" id="KW-0418">Kinase</keyword>
<dbReference type="OrthoDB" id="6604018at2759"/>
<keyword evidence="9" id="KW-0496">Mitochondrion</keyword>
<evidence type="ECO:0000256" key="1">
    <source>
        <dbReference type="ARBA" id="ARBA00004325"/>
    </source>
</evidence>
<evidence type="ECO:0000256" key="2">
    <source>
        <dbReference type="ARBA" id="ARBA00022527"/>
    </source>
</evidence>
<dbReference type="PROSITE" id="PS51503">
    <property type="entry name" value="HIG1"/>
    <property type="match status" value="1"/>
</dbReference>